<dbReference type="PROSITE" id="PS01124">
    <property type="entry name" value="HTH_ARAC_FAMILY_2"/>
    <property type="match status" value="1"/>
</dbReference>
<evidence type="ECO:0000313" key="5">
    <source>
        <dbReference type="EMBL" id="GIL39715.1"/>
    </source>
</evidence>
<dbReference type="AlphaFoldDB" id="A0A8S8XF06"/>
<dbReference type="PANTHER" id="PTHR46796">
    <property type="entry name" value="HTH-TYPE TRANSCRIPTIONAL ACTIVATOR RHAS-RELATED"/>
    <property type="match status" value="1"/>
</dbReference>
<feature type="domain" description="HTH araC/xylS-type" evidence="4">
    <location>
        <begin position="73"/>
        <end position="171"/>
    </location>
</feature>
<dbReference type="PROSITE" id="PS00041">
    <property type="entry name" value="HTH_ARAC_FAMILY_1"/>
    <property type="match status" value="1"/>
</dbReference>
<evidence type="ECO:0000259" key="4">
    <source>
        <dbReference type="PROSITE" id="PS01124"/>
    </source>
</evidence>
<evidence type="ECO:0000256" key="1">
    <source>
        <dbReference type="ARBA" id="ARBA00023015"/>
    </source>
</evidence>
<gene>
    <name evidence="5" type="ORF">TMPK1_19520</name>
</gene>
<evidence type="ECO:0000313" key="6">
    <source>
        <dbReference type="Proteomes" id="UP000681075"/>
    </source>
</evidence>
<dbReference type="EMBL" id="BOPV01000001">
    <property type="protein sequence ID" value="GIL39715.1"/>
    <property type="molecule type" value="Genomic_DNA"/>
</dbReference>
<dbReference type="Gene3D" id="1.10.10.60">
    <property type="entry name" value="Homeodomain-like"/>
    <property type="match status" value="1"/>
</dbReference>
<keyword evidence="6" id="KW-1185">Reference proteome</keyword>
<proteinExistence type="predicted"/>
<dbReference type="PANTHER" id="PTHR46796:SF14">
    <property type="entry name" value="TRANSCRIPTIONAL REGULATORY PROTEIN"/>
    <property type="match status" value="1"/>
</dbReference>
<comment type="caution">
    <text evidence="5">The sequence shown here is derived from an EMBL/GenBank/DDBJ whole genome shotgun (WGS) entry which is preliminary data.</text>
</comment>
<dbReference type="SUPFAM" id="SSF46689">
    <property type="entry name" value="Homeodomain-like"/>
    <property type="match status" value="2"/>
</dbReference>
<sequence>MLNVSSDKRGAVAAQLYEAANSALEGDGESAKARIARAMALLHDDYESAPVAIQLRRRRIDIARGGLAPWQLRRVVAHIEEHLGSAIRLSDLAALAGVCSSHFSRAFKISLGQPAHAYVMRRRVEVAQGLMLTTNEPLSQIAAACGMADQAHFSRLFRQVVGDTPNAWRRARRGAMAA</sequence>
<keyword evidence="1" id="KW-0805">Transcription regulation</keyword>
<evidence type="ECO:0000256" key="3">
    <source>
        <dbReference type="ARBA" id="ARBA00023163"/>
    </source>
</evidence>
<accession>A0A8S8XF06</accession>
<dbReference type="RefSeq" id="WP_420242825.1">
    <property type="nucleotide sequence ID" value="NZ_BOPV01000001.1"/>
</dbReference>
<reference evidence="5" key="1">
    <citation type="submission" date="2021-02" db="EMBL/GenBank/DDBJ databases">
        <title>Genome sequence of Rhodospirillales sp. strain TMPK1 isolated from soil.</title>
        <authorList>
            <person name="Nakai R."/>
            <person name="Kusada H."/>
            <person name="Tamaki H."/>
        </authorList>
    </citation>
    <scope>NUCLEOTIDE SEQUENCE</scope>
    <source>
        <strain evidence="5">TMPK1</strain>
    </source>
</reference>
<dbReference type="GO" id="GO:0043565">
    <property type="term" value="F:sequence-specific DNA binding"/>
    <property type="evidence" value="ECO:0007669"/>
    <property type="project" value="InterPro"/>
</dbReference>
<name>A0A8S8XF06_9PROT</name>
<keyword evidence="3" id="KW-0804">Transcription</keyword>
<evidence type="ECO:0000256" key="2">
    <source>
        <dbReference type="ARBA" id="ARBA00023125"/>
    </source>
</evidence>
<protein>
    <recommendedName>
        <fullName evidence="4">HTH araC/xylS-type domain-containing protein</fullName>
    </recommendedName>
</protein>
<dbReference type="Proteomes" id="UP000681075">
    <property type="component" value="Unassembled WGS sequence"/>
</dbReference>
<dbReference type="InterPro" id="IPR018060">
    <property type="entry name" value="HTH_AraC"/>
</dbReference>
<keyword evidence="2" id="KW-0238">DNA-binding</keyword>
<organism evidence="5 6">
    <name type="scientific">Roseiterribacter gracilis</name>
    <dbReference type="NCBI Taxonomy" id="2812848"/>
    <lineage>
        <taxon>Bacteria</taxon>
        <taxon>Pseudomonadati</taxon>
        <taxon>Pseudomonadota</taxon>
        <taxon>Alphaproteobacteria</taxon>
        <taxon>Rhodospirillales</taxon>
        <taxon>Roseiterribacteraceae</taxon>
        <taxon>Roseiterribacter</taxon>
    </lineage>
</organism>
<dbReference type="SMART" id="SM00342">
    <property type="entry name" value="HTH_ARAC"/>
    <property type="match status" value="1"/>
</dbReference>
<dbReference type="GO" id="GO:0003700">
    <property type="term" value="F:DNA-binding transcription factor activity"/>
    <property type="evidence" value="ECO:0007669"/>
    <property type="project" value="InterPro"/>
</dbReference>
<dbReference type="InterPro" id="IPR018062">
    <property type="entry name" value="HTH_AraC-typ_CS"/>
</dbReference>
<dbReference type="Pfam" id="PF12833">
    <property type="entry name" value="HTH_18"/>
    <property type="match status" value="1"/>
</dbReference>
<dbReference type="InterPro" id="IPR050204">
    <property type="entry name" value="AraC_XylS_family_regulators"/>
</dbReference>
<dbReference type="InterPro" id="IPR009057">
    <property type="entry name" value="Homeodomain-like_sf"/>
</dbReference>